<protein>
    <submittedName>
        <fullName evidence="1">580_t:CDS:1</fullName>
    </submittedName>
</protein>
<name>A0ACA9NCB9_9GLOM</name>
<keyword evidence="2" id="KW-1185">Reference proteome</keyword>
<dbReference type="Proteomes" id="UP000789920">
    <property type="component" value="Unassembled WGS sequence"/>
</dbReference>
<evidence type="ECO:0000313" key="2">
    <source>
        <dbReference type="Proteomes" id="UP000789920"/>
    </source>
</evidence>
<evidence type="ECO:0000313" key="1">
    <source>
        <dbReference type="EMBL" id="CAG8641481.1"/>
    </source>
</evidence>
<sequence>YNDDNYTQNKRDMDLFGDTFDGTFNDTFDDTFDEYDGCKFKETSKSFIFSLSNGTIPKLSRVSCKKKAIALSNAKGPCFGFRDLWVEYSSSGSSRRSIVGTSSQYCYERRVTDKHSFEIEEYEVFRIKKLSILSGFVMSMFKKINGFIKNNEEVQ</sequence>
<feature type="non-terminal residue" evidence="1">
    <location>
        <position position="1"/>
    </location>
</feature>
<proteinExistence type="predicted"/>
<dbReference type="EMBL" id="CAJVQC010012740">
    <property type="protein sequence ID" value="CAG8641481.1"/>
    <property type="molecule type" value="Genomic_DNA"/>
</dbReference>
<reference evidence="1" key="1">
    <citation type="submission" date="2021-06" db="EMBL/GenBank/DDBJ databases">
        <authorList>
            <person name="Kallberg Y."/>
            <person name="Tangrot J."/>
            <person name="Rosling A."/>
        </authorList>
    </citation>
    <scope>NUCLEOTIDE SEQUENCE</scope>
    <source>
        <strain evidence="1">MA461A</strain>
    </source>
</reference>
<accession>A0ACA9NCB9</accession>
<organism evidence="1 2">
    <name type="scientific">Racocetra persica</name>
    <dbReference type="NCBI Taxonomy" id="160502"/>
    <lineage>
        <taxon>Eukaryota</taxon>
        <taxon>Fungi</taxon>
        <taxon>Fungi incertae sedis</taxon>
        <taxon>Mucoromycota</taxon>
        <taxon>Glomeromycotina</taxon>
        <taxon>Glomeromycetes</taxon>
        <taxon>Diversisporales</taxon>
        <taxon>Gigasporaceae</taxon>
        <taxon>Racocetra</taxon>
    </lineage>
</organism>
<comment type="caution">
    <text evidence="1">The sequence shown here is derived from an EMBL/GenBank/DDBJ whole genome shotgun (WGS) entry which is preliminary data.</text>
</comment>
<gene>
    <name evidence="1" type="ORF">RPERSI_LOCUS7501</name>
</gene>